<proteinExistence type="predicted"/>
<evidence type="ECO:0000313" key="2">
    <source>
        <dbReference type="Proteomes" id="UP000017170"/>
    </source>
</evidence>
<gene>
    <name evidence="1" type="ORF">A33I_09365</name>
</gene>
<comment type="caution">
    <text evidence="1">The sequence shown here is derived from an EMBL/GenBank/DDBJ whole genome shotgun (WGS) entry which is preliminary data.</text>
</comment>
<dbReference type="AlphaFoldDB" id="U6STF4"/>
<organism evidence="1 2">
    <name type="scientific">Alkalihalophilus marmarensis DSM 21297</name>
    <dbReference type="NCBI Taxonomy" id="1188261"/>
    <lineage>
        <taxon>Bacteria</taxon>
        <taxon>Bacillati</taxon>
        <taxon>Bacillota</taxon>
        <taxon>Bacilli</taxon>
        <taxon>Bacillales</taxon>
        <taxon>Bacillaceae</taxon>
        <taxon>Alkalihalophilus</taxon>
    </lineage>
</organism>
<name>U6STF4_9BACI</name>
<sequence length="81" mass="9443">MSNPISKTKDVHVQTNIVLNLAKKKRVKNDHGYLNTLIKRLEELLEDLQIQGLDTIKKHQSKELCGHIWRPTLLKVTMSLW</sequence>
<keyword evidence="2" id="KW-1185">Reference proteome</keyword>
<evidence type="ECO:0000313" key="1">
    <source>
        <dbReference type="EMBL" id="ERN53926.1"/>
    </source>
</evidence>
<protein>
    <submittedName>
        <fullName evidence="1">Uncharacterized protein</fullName>
    </submittedName>
</protein>
<reference evidence="1 2" key="1">
    <citation type="journal article" date="2013" name="Genome Announc.">
        <title>Genome Sequence of the Extreme Obligate Alkaliphile Bacillus marmarensis Strain DSM 21297.</title>
        <authorList>
            <person name="Wernick D.G."/>
            <person name="Choi K.Y."/>
            <person name="Tat C.A."/>
            <person name="Lafontaine Rivera J.G."/>
            <person name="Liao J.C."/>
        </authorList>
    </citation>
    <scope>NUCLEOTIDE SEQUENCE [LARGE SCALE GENOMIC DNA]</scope>
    <source>
        <strain evidence="1 2">DSM 21297</strain>
    </source>
</reference>
<dbReference type="EMBL" id="ATAE01000013">
    <property type="protein sequence ID" value="ERN53926.1"/>
    <property type="molecule type" value="Genomic_DNA"/>
</dbReference>
<dbReference type="RefSeq" id="WP_022627583.1">
    <property type="nucleotide sequence ID" value="NZ_ATAE01000013.1"/>
</dbReference>
<accession>U6STF4</accession>
<dbReference type="Proteomes" id="UP000017170">
    <property type="component" value="Unassembled WGS sequence"/>
</dbReference>